<protein>
    <submittedName>
        <fullName evidence="2">Uncharacterized protein</fullName>
    </submittedName>
</protein>
<accession>A0A0D2KJP5</accession>
<name>A0A0D2KJP5_HYPSF</name>
<evidence type="ECO:0000313" key="2">
    <source>
        <dbReference type="EMBL" id="KJA14857.1"/>
    </source>
</evidence>
<dbReference type="Proteomes" id="UP000054270">
    <property type="component" value="Unassembled WGS sequence"/>
</dbReference>
<dbReference type="EMBL" id="KN817663">
    <property type="protein sequence ID" value="KJA14857.1"/>
    <property type="molecule type" value="Genomic_DNA"/>
</dbReference>
<gene>
    <name evidence="2" type="ORF">HYPSUDRAFT_208366</name>
</gene>
<proteinExistence type="predicted"/>
<feature type="region of interest" description="Disordered" evidence="1">
    <location>
        <begin position="317"/>
        <end position="385"/>
    </location>
</feature>
<organism evidence="2 3">
    <name type="scientific">Hypholoma sublateritium (strain FD-334 SS-4)</name>
    <dbReference type="NCBI Taxonomy" id="945553"/>
    <lineage>
        <taxon>Eukaryota</taxon>
        <taxon>Fungi</taxon>
        <taxon>Dikarya</taxon>
        <taxon>Basidiomycota</taxon>
        <taxon>Agaricomycotina</taxon>
        <taxon>Agaricomycetes</taxon>
        <taxon>Agaricomycetidae</taxon>
        <taxon>Agaricales</taxon>
        <taxon>Agaricineae</taxon>
        <taxon>Strophariaceae</taxon>
        <taxon>Hypholoma</taxon>
    </lineage>
</organism>
<keyword evidence="3" id="KW-1185">Reference proteome</keyword>
<evidence type="ECO:0000313" key="3">
    <source>
        <dbReference type="Proteomes" id="UP000054270"/>
    </source>
</evidence>
<evidence type="ECO:0000256" key="1">
    <source>
        <dbReference type="SAM" id="MobiDB-lite"/>
    </source>
</evidence>
<dbReference type="AlphaFoldDB" id="A0A0D2KJP5"/>
<reference evidence="3" key="1">
    <citation type="submission" date="2014-04" db="EMBL/GenBank/DDBJ databases">
        <title>Evolutionary Origins and Diversification of the Mycorrhizal Mutualists.</title>
        <authorList>
            <consortium name="DOE Joint Genome Institute"/>
            <consortium name="Mycorrhizal Genomics Consortium"/>
            <person name="Kohler A."/>
            <person name="Kuo A."/>
            <person name="Nagy L.G."/>
            <person name="Floudas D."/>
            <person name="Copeland A."/>
            <person name="Barry K.W."/>
            <person name="Cichocki N."/>
            <person name="Veneault-Fourrey C."/>
            <person name="LaButti K."/>
            <person name="Lindquist E.A."/>
            <person name="Lipzen A."/>
            <person name="Lundell T."/>
            <person name="Morin E."/>
            <person name="Murat C."/>
            <person name="Riley R."/>
            <person name="Ohm R."/>
            <person name="Sun H."/>
            <person name="Tunlid A."/>
            <person name="Henrissat B."/>
            <person name="Grigoriev I.V."/>
            <person name="Hibbett D.S."/>
            <person name="Martin F."/>
        </authorList>
    </citation>
    <scope>NUCLEOTIDE SEQUENCE [LARGE SCALE GENOMIC DNA]</scope>
    <source>
        <strain evidence="3">FD-334 SS-4</strain>
    </source>
</reference>
<sequence>MDLETKRKIGAELEINHRGARPAPLAAAACSTAAVTNLRNAFRRFVTAAVSQPRSSPATRRPRGDQHRSRLYPIRLASIRRLWGLASSTKLLKRGARLLNDDGLTTARICGSHQRWGGDIESNRWQDPICARTAIIDAAAAFLRIPGGAHQRDRIFEPAIRSPTCLGRRGGVQRREERPVVRRSQRIHHGAQLLHIRAVALLTAAHSAPGALSLRLTSWAPPPTIDTDGSMLSVDEDAATAASLASGRCIRHLPPAHPPILITAVFETGHLRRRHPRTMGTYPIPNRGLSRQAHRTSSSTWVLAAVSAPRSCYPPAIRRSRPPISPITLNLTRSPPPTLLPPSDRRSRLDQQPTLVARRPHTVPPPFAHHSRLNVRPPAGREELPLPRSIAGYAPLSLPPTPTLASTPSSPLKPAPTIDINISMSTMVAVIIHEVWAVA</sequence>